<dbReference type="GO" id="GO:0004045">
    <property type="term" value="F:peptidyl-tRNA hydrolase activity"/>
    <property type="evidence" value="ECO:0007669"/>
    <property type="project" value="UniProtKB-EC"/>
</dbReference>
<dbReference type="GO" id="GO:0005829">
    <property type="term" value="C:cytosol"/>
    <property type="evidence" value="ECO:0007669"/>
    <property type="project" value="TreeGrafter"/>
</dbReference>
<dbReference type="EMBL" id="KF900732">
    <property type="protein sequence ID" value="AIF05211.1"/>
    <property type="molecule type" value="Genomic_DNA"/>
</dbReference>
<evidence type="ECO:0000256" key="3">
    <source>
        <dbReference type="ARBA" id="ARBA00022801"/>
    </source>
</evidence>
<evidence type="ECO:0000313" key="7">
    <source>
        <dbReference type="EMBL" id="AIF05211.1"/>
    </source>
</evidence>
<organism evidence="7">
    <name type="scientific">uncultured marine group II/III euryarchaeote KM3_181_A09</name>
    <dbReference type="NCBI Taxonomy" id="1457943"/>
    <lineage>
        <taxon>Archaea</taxon>
        <taxon>Methanobacteriati</taxon>
        <taxon>Methanobacteriota</taxon>
        <taxon>environmental samples</taxon>
    </lineage>
</organism>
<gene>
    <name evidence="7" type="primary">PTH2</name>
</gene>
<dbReference type="FunFam" id="3.40.1490.10:FF:000001">
    <property type="entry name" value="Peptidyl-tRNA hydrolase 2"/>
    <property type="match status" value="1"/>
</dbReference>
<dbReference type="InterPro" id="IPR002833">
    <property type="entry name" value="PTH2"/>
</dbReference>
<proteinExistence type="inferred from homology"/>
<dbReference type="Pfam" id="PF01981">
    <property type="entry name" value="PTH2"/>
    <property type="match status" value="1"/>
</dbReference>
<evidence type="ECO:0000256" key="6">
    <source>
        <dbReference type="ARBA" id="ARBA00050038"/>
    </source>
</evidence>
<evidence type="ECO:0000256" key="4">
    <source>
        <dbReference type="ARBA" id="ARBA00038050"/>
    </source>
</evidence>
<dbReference type="CDD" id="cd02430">
    <property type="entry name" value="PTH2"/>
    <property type="match status" value="1"/>
</dbReference>
<name>A0A075GME5_9EURY</name>
<dbReference type="PANTHER" id="PTHR12649">
    <property type="entry name" value="PEPTIDYL-TRNA HYDROLASE 2"/>
    <property type="match status" value="1"/>
</dbReference>
<keyword evidence="3 7" id="KW-0378">Hydrolase</keyword>
<comment type="similarity">
    <text evidence="4">Belongs to the PTH2 family.</text>
</comment>
<dbReference type="AlphaFoldDB" id="A0A075GME5"/>
<dbReference type="PANTHER" id="PTHR12649:SF11">
    <property type="entry name" value="PEPTIDYL-TRNA HYDROLASE 2, MITOCHONDRIAL"/>
    <property type="match status" value="1"/>
</dbReference>
<comment type="catalytic activity">
    <reaction evidence="5">
        <text>an N-acyl-L-alpha-aminoacyl-tRNA + H2O = an N-acyl-L-amino acid + a tRNA + H(+)</text>
        <dbReference type="Rhea" id="RHEA:54448"/>
        <dbReference type="Rhea" id="RHEA-COMP:10123"/>
        <dbReference type="Rhea" id="RHEA-COMP:13883"/>
        <dbReference type="ChEBI" id="CHEBI:15377"/>
        <dbReference type="ChEBI" id="CHEBI:15378"/>
        <dbReference type="ChEBI" id="CHEBI:59874"/>
        <dbReference type="ChEBI" id="CHEBI:78442"/>
        <dbReference type="ChEBI" id="CHEBI:138191"/>
        <dbReference type="EC" id="3.1.1.29"/>
    </reaction>
</comment>
<reference evidence="7" key="1">
    <citation type="journal article" date="2014" name="Genome Biol. Evol.">
        <title>Pangenome evidence for extensive interdomain horizontal transfer affecting lineage core and shell genes in uncultured planktonic thaumarchaeota and euryarchaeota.</title>
        <authorList>
            <person name="Deschamps P."/>
            <person name="Zivanovic Y."/>
            <person name="Moreira D."/>
            <person name="Rodriguez-Valera F."/>
            <person name="Lopez-Garcia P."/>
        </authorList>
    </citation>
    <scope>NUCLEOTIDE SEQUENCE</scope>
</reference>
<dbReference type="NCBIfam" id="TIGR00283">
    <property type="entry name" value="arch_pth2"/>
    <property type="match status" value="1"/>
</dbReference>
<dbReference type="InterPro" id="IPR023476">
    <property type="entry name" value="Pep_tRNA_hydro_II_dom_sf"/>
</dbReference>
<protein>
    <recommendedName>
        <fullName evidence="6">Peptidyl-tRNA hydrolase</fullName>
        <ecNumber evidence="2">3.1.1.29</ecNumber>
    </recommendedName>
</protein>
<evidence type="ECO:0000256" key="1">
    <source>
        <dbReference type="ARBA" id="ARBA00003043"/>
    </source>
</evidence>
<dbReference type="SUPFAM" id="SSF102462">
    <property type="entry name" value="Peptidyl-tRNA hydrolase II"/>
    <property type="match status" value="1"/>
</dbReference>
<evidence type="ECO:0000256" key="5">
    <source>
        <dbReference type="ARBA" id="ARBA00048707"/>
    </source>
</evidence>
<evidence type="ECO:0000256" key="2">
    <source>
        <dbReference type="ARBA" id="ARBA00013260"/>
    </source>
</evidence>
<comment type="function">
    <text evidence="1">The natural substrate for this enzyme may be peptidyl-tRNAs which drop off the ribosome during protein synthesis.</text>
</comment>
<sequence length="121" mass="12999">MSQTELTMVLVTRADLKLSKGKLAAQCGHAVMECALRAKKESPRELDRYRREGARKIVCKAADEEALRKILAHAKSAGVIAYLVKDAGHTEIPPGTVTVVGLGPGPRGEIDKITGHLQLMG</sequence>
<dbReference type="EC" id="3.1.1.29" evidence="2"/>
<dbReference type="Gene3D" id="3.40.1490.10">
    <property type="entry name" value="Bit1"/>
    <property type="match status" value="1"/>
</dbReference>
<accession>A0A075GME5</accession>
<dbReference type="NCBIfam" id="NF003314">
    <property type="entry name" value="PRK04322.1"/>
    <property type="match status" value="1"/>
</dbReference>